<dbReference type="SMART" id="SM00636">
    <property type="entry name" value="Glyco_18"/>
    <property type="match status" value="1"/>
</dbReference>
<dbReference type="Proteomes" id="UP001178461">
    <property type="component" value="Chromosome 1"/>
</dbReference>
<comment type="subcellular location">
    <subcellularLocation>
        <location evidence="1">Lysosome</location>
    </subcellularLocation>
    <subcellularLocation>
        <location evidence="2">Secreted</location>
    </subcellularLocation>
</comment>
<name>A0AA35JPA3_9SAUR</name>
<evidence type="ECO:0000256" key="2">
    <source>
        <dbReference type="ARBA" id="ARBA00004613"/>
    </source>
</evidence>
<protein>
    <recommendedName>
        <fullName evidence="7">Chitinase domain-containing protein 1</fullName>
    </recommendedName>
</protein>
<evidence type="ECO:0000313" key="9">
    <source>
        <dbReference type="EMBL" id="CAI5763215.1"/>
    </source>
</evidence>
<dbReference type="CDD" id="cd02876">
    <property type="entry name" value="GH18_SI-CLP"/>
    <property type="match status" value="1"/>
</dbReference>
<accession>A0AA35JPA3</accession>
<evidence type="ECO:0000256" key="7">
    <source>
        <dbReference type="ARBA" id="ARBA00040976"/>
    </source>
</evidence>
<keyword evidence="4" id="KW-0964">Secreted</keyword>
<keyword evidence="5" id="KW-0732">Signal</keyword>
<dbReference type="GO" id="GO:0070492">
    <property type="term" value="F:oligosaccharide binding"/>
    <property type="evidence" value="ECO:0007669"/>
    <property type="project" value="TreeGrafter"/>
</dbReference>
<evidence type="ECO:0000256" key="1">
    <source>
        <dbReference type="ARBA" id="ARBA00004371"/>
    </source>
</evidence>
<evidence type="ECO:0000313" key="10">
    <source>
        <dbReference type="Proteomes" id="UP001178461"/>
    </source>
</evidence>
<dbReference type="InterPro" id="IPR001223">
    <property type="entry name" value="Glyco_hydro18_cat"/>
</dbReference>
<evidence type="ECO:0000256" key="6">
    <source>
        <dbReference type="ARBA" id="ARBA00023228"/>
    </source>
</evidence>
<organism evidence="9 10">
    <name type="scientific">Podarcis lilfordi</name>
    <name type="common">Lilford's wall lizard</name>
    <dbReference type="NCBI Taxonomy" id="74358"/>
    <lineage>
        <taxon>Eukaryota</taxon>
        <taxon>Metazoa</taxon>
        <taxon>Chordata</taxon>
        <taxon>Craniata</taxon>
        <taxon>Vertebrata</taxon>
        <taxon>Euteleostomi</taxon>
        <taxon>Lepidosauria</taxon>
        <taxon>Squamata</taxon>
        <taxon>Bifurcata</taxon>
        <taxon>Unidentata</taxon>
        <taxon>Episquamata</taxon>
        <taxon>Laterata</taxon>
        <taxon>Lacertibaenia</taxon>
        <taxon>Lacertidae</taxon>
        <taxon>Podarcis</taxon>
    </lineage>
</organism>
<dbReference type="GO" id="GO:0005576">
    <property type="term" value="C:extracellular region"/>
    <property type="evidence" value="ECO:0007669"/>
    <property type="project" value="UniProtKB-SubCell"/>
</dbReference>
<dbReference type="Pfam" id="PF00704">
    <property type="entry name" value="Glyco_hydro_18"/>
    <property type="match status" value="1"/>
</dbReference>
<dbReference type="Gene3D" id="3.20.20.80">
    <property type="entry name" value="Glycosidases"/>
    <property type="match status" value="1"/>
</dbReference>
<comment type="similarity">
    <text evidence="3">Belongs to the glycosyl hydrolase 18 family.</text>
</comment>
<dbReference type="InterPro" id="IPR017853">
    <property type="entry name" value="GH"/>
</dbReference>
<evidence type="ECO:0000256" key="3">
    <source>
        <dbReference type="ARBA" id="ARBA00009336"/>
    </source>
</evidence>
<dbReference type="InterPro" id="IPR029070">
    <property type="entry name" value="Chitinase_insertion_sf"/>
</dbReference>
<keyword evidence="6" id="KW-0458">Lysosome</keyword>
<dbReference type="GO" id="GO:0005764">
    <property type="term" value="C:lysosome"/>
    <property type="evidence" value="ECO:0007669"/>
    <property type="project" value="UniProtKB-SubCell"/>
</dbReference>
<dbReference type="FunFam" id="3.10.50.10:FF:000002">
    <property type="entry name" value="Chitinase domain-containing protein 1"/>
    <property type="match status" value="1"/>
</dbReference>
<dbReference type="SUPFAM" id="SSF51445">
    <property type="entry name" value="(Trans)glycosidases"/>
    <property type="match status" value="1"/>
</dbReference>
<dbReference type="AlphaFoldDB" id="A0AA35JPA3"/>
<proteinExistence type="inferred from homology"/>
<dbReference type="FunFam" id="3.20.20.80:FF:000028">
    <property type="entry name" value="Chitinase domain-containing protein 1"/>
    <property type="match status" value="1"/>
</dbReference>
<reference evidence="9" key="1">
    <citation type="submission" date="2022-12" db="EMBL/GenBank/DDBJ databases">
        <authorList>
            <person name="Alioto T."/>
            <person name="Alioto T."/>
            <person name="Gomez Garrido J."/>
        </authorList>
    </citation>
    <scope>NUCLEOTIDE SEQUENCE</scope>
</reference>
<dbReference type="PANTHER" id="PTHR46066:SF2">
    <property type="entry name" value="CHITINASE DOMAIN-CONTAINING PROTEIN 1"/>
    <property type="match status" value="1"/>
</dbReference>
<dbReference type="Gene3D" id="1.10.8.360">
    <property type="entry name" value="3,6-anhydro-alpha-l-galactosidase"/>
    <property type="match status" value="1"/>
</dbReference>
<feature type="domain" description="GH18" evidence="8">
    <location>
        <begin position="156"/>
        <end position="470"/>
    </location>
</feature>
<dbReference type="PROSITE" id="PS51910">
    <property type="entry name" value="GH18_2"/>
    <property type="match status" value="1"/>
</dbReference>
<evidence type="ECO:0000256" key="5">
    <source>
        <dbReference type="ARBA" id="ARBA00022729"/>
    </source>
</evidence>
<evidence type="ECO:0000256" key="4">
    <source>
        <dbReference type="ARBA" id="ARBA00022525"/>
    </source>
</evidence>
<dbReference type="InterPro" id="IPR011583">
    <property type="entry name" value="Chitinase_II/V-like_cat"/>
</dbReference>
<dbReference type="PANTHER" id="PTHR46066">
    <property type="entry name" value="CHITINASE DOMAIN-CONTAINING PROTEIN 1 FAMILY MEMBER"/>
    <property type="match status" value="1"/>
</dbReference>
<keyword evidence="10" id="KW-1185">Reference proteome</keyword>
<sequence length="470" mass="53256">MMSTVGLLCLGQLPNGQQKNKLQFYVKNPITCCMHKLSVYQEASKDTRASRLAAQRGTTSSILNMKLEVTGIAQAVMRWITVSLVVFALASRVANATLSKTDTKKAASKTLEEKTHYSDKRVQDRGLVSTDLKTKDIILEYKSYCAKKARERHFGGDVLGYITPWNSHGYDIAKIFGSKFTTISPVWLQVKRRGKEKFQVTGLHDADQGWMKEVKKNAKNIKIVPRILFEGWTYHDFESVFVSEDEIEELSSNLIQIAKNENFDGFVAEVWSQLGNQKQTGLIHLLTHLSEALHQVRLKLMLVIPPTVMPGTNQLGSFTKKEFDQLAPVVDSFSLMTYDYSAPQRPGPNSPLPWMRACVQMLDPEAKWRSKILLGLNFYGMDYSALSASGEPIIGNKYIEILKEHKPKLVWDEQIAEHYFEYKKSKGGKHAVFYPTLKSIQLRLELAKELGTGIAIWELGQGLDYFYDLL</sequence>
<dbReference type="GO" id="GO:0012505">
    <property type="term" value="C:endomembrane system"/>
    <property type="evidence" value="ECO:0007669"/>
    <property type="project" value="TreeGrafter"/>
</dbReference>
<gene>
    <name evidence="9" type="ORF">PODLI_1B037482</name>
</gene>
<dbReference type="EMBL" id="OX395126">
    <property type="protein sequence ID" value="CAI5763215.1"/>
    <property type="molecule type" value="Genomic_DNA"/>
</dbReference>
<dbReference type="Gene3D" id="3.10.50.10">
    <property type="match status" value="1"/>
</dbReference>
<dbReference type="GO" id="GO:0008061">
    <property type="term" value="F:chitin binding"/>
    <property type="evidence" value="ECO:0007669"/>
    <property type="project" value="InterPro"/>
</dbReference>
<evidence type="ECO:0000259" key="8">
    <source>
        <dbReference type="PROSITE" id="PS51910"/>
    </source>
</evidence>
<dbReference type="GO" id="GO:0005975">
    <property type="term" value="P:carbohydrate metabolic process"/>
    <property type="evidence" value="ECO:0007669"/>
    <property type="project" value="InterPro"/>
</dbReference>